<evidence type="ECO:0000256" key="3">
    <source>
        <dbReference type="ARBA" id="ARBA00022729"/>
    </source>
</evidence>
<proteinExistence type="predicted"/>
<dbReference type="SMART" id="SM00830">
    <property type="entry name" value="CM_2"/>
    <property type="match status" value="1"/>
</dbReference>
<gene>
    <name evidence="8" type="ORF">C5748_18645</name>
</gene>
<comment type="function">
    <text evidence="5">Catalyzes the Claisen rearrangement of chorismate to prephenate.</text>
</comment>
<dbReference type="PROSITE" id="PS51168">
    <property type="entry name" value="CHORISMATE_MUT_2"/>
    <property type="match status" value="1"/>
</dbReference>
<feature type="domain" description="Chorismate mutase" evidence="7">
    <location>
        <begin position="14"/>
        <end position="108"/>
    </location>
</feature>
<dbReference type="InterPro" id="IPR002701">
    <property type="entry name" value="CM_II_prokaryot"/>
</dbReference>
<dbReference type="UniPathway" id="UPA00120">
    <property type="reaction ID" value="UER00203"/>
</dbReference>
<dbReference type="AlphaFoldDB" id="A0A2S9IN06"/>
<dbReference type="InterPro" id="IPR036979">
    <property type="entry name" value="CM_dom_sf"/>
</dbReference>
<evidence type="ECO:0000313" key="8">
    <source>
        <dbReference type="EMBL" id="PRD41914.1"/>
    </source>
</evidence>
<organism evidence="8 9">
    <name type="scientific">Phyllobacterium phragmitis</name>
    <dbReference type="NCBI Taxonomy" id="2670329"/>
    <lineage>
        <taxon>Bacteria</taxon>
        <taxon>Pseudomonadati</taxon>
        <taxon>Pseudomonadota</taxon>
        <taxon>Alphaproteobacteria</taxon>
        <taxon>Hyphomicrobiales</taxon>
        <taxon>Phyllobacteriaceae</taxon>
        <taxon>Phyllobacterium</taxon>
    </lineage>
</organism>
<evidence type="ECO:0000259" key="7">
    <source>
        <dbReference type="PROSITE" id="PS51168"/>
    </source>
</evidence>
<reference evidence="8 9" key="1">
    <citation type="submission" date="2018-02" db="EMBL/GenBank/DDBJ databases">
        <title>The draft genome of Phyllobacterium sp. 1N-3.</title>
        <authorList>
            <person name="Liu L."/>
            <person name="Li L."/>
            <person name="Zhang X."/>
            <person name="Wang T."/>
            <person name="Liang L."/>
        </authorList>
    </citation>
    <scope>NUCLEOTIDE SEQUENCE [LARGE SCALE GENOMIC DNA]</scope>
    <source>
        <strain evidence="8 9">1N-3</strain>
    </source>
</reference>
<dbReference type="EC" id="5.4.99.5" evidence="2 5"/>
<evidence type="ECO:0000256" key="5">
    <source>
        <dbReference type="PIRNR" id="PIRNR026640"/>
    </source>
</evidence>
<dbReference type="GO" id="GO:0046417">
    <property type="term" value="P:chorismate metabolic process"/>
    <property type="evidence" value="ECO:0007669"/>
    <property type="project" value="InterPro"/>
</dbReference>
<dbReference type="PANTHER" id="PTHR38041:SF2">
    <property type="entry name" value="SECRETED CHORISMATE MUTASE"/>
    <property type="match status" value="1"/>
</dbReference>
<keyword evidence="3 6" id="KW-0732">Signal</keyword>
<evidence type="ECO:0000256" key="6">
    <source>
        <dbReference type="SAM" id="SignalP"/>
    </source>
</evidence>
<dbReference type="EMBL" id="PVBR01000015">
    <property type="protein sequence ID" value="PRD41914.1"/>
    <property type="molecule type" value="Genomic_DNA"/>
</dbReference>
<dbReference type="NCBIfam" id="NF006741">
    <property type="entry name" value="PRK09269.1"/>
    <property type="match status" value="1"/>
</dbReference>
<dbReference type="InterPro" id="IPR051331">
    <property type="entry name" value="Chorismate_mutase-related"/>
</dbReference>
<keyword evidence="9" id="KW-1185">Reference proteome</keyword>
<comment type="pathway">
    <text evidence="1 5">Metabolic intermediate biosynthesis; prephenate biosynthesis; prephenate from chorismate: step 1/1.</text>
</comment>
<evidence type="ECO:0000256" key="2">
    <source>
        <dbReference type="ARBA" id="ARBA00012404"/>
    </source>
</evidence>
<dbReference type="Pfam" id="PF01817">
    <property type="entry name" value="CM_2"/>
    <property type="match status" value="1"/>
</dbReference>
<comment type="caution">
    <text evidence="8">The sequence shown here is derived from an EMBL/GenBank/DDBJ whole genome shotgun (WGS) entry which is preliminary data.</text>
</comment>
<feature type="chain" id="PRO_5015438518" description="Chorismate mutase" evidence="6">
    <location>
        <begin position="30"/>
        <end position="188"/>
    </location>
</feature>
<feature type="signal peptide" evidence="6">
    <location>
        <begin position="1"/>
        <end position="29"/>
    </location>
</feature>
<evidence type="ECO:0000256" key="1">
    <source>
        <dbReference type="ARBA" id="ARBA00004817"/>
    </source>
</evidence>
<dbReference type="InterPro" id="IPR036263">
    <property type="entry name" value="Chorismate_II_sf"/>
</dbReference>
<dbReference type="GO" id="GO:0004106">
    <property type="term" value="F:chorismate mutase activity"/>
    <property type="evidence" value="ECO:0007669"/>
    <property type="project" value="UniProtKB-EC"/>
</dbReference>
<name>A0A2S9IN06_9HYPH</name>
<accession>A0A2S9IN06</accession>
<keyword evidence="4 5" id="KW-0413">Isomerase</keyword>
<dbReference type="InterPro" id="IPR008240">
    <property type="entry name" value="Chorismate_mutase_periplasmic"/>
</dbReference>
<dbReference type="Gene3D" id="1.20.59.10">
    <property type="entry name" value="Chorismate mutase"/>
    <property type="match status" value="1"/>
</dbReference>
<dbReference type="PANTHER" id="PTHR38041">
    <property type="entry name" value="CHORISMATE MUTASE"/>
    <property type="match status" value="1"/>
</dbReference>
<evidence type="ECO:0000256" key="4">
    <source>
        <dbReference type="ARBA" id="ARBA00023235"/>
    </source>
</evidence>
<dbReference type="Proteomes" id="UP000239434">
    <property type="component" value="Unassembled WGS sequence"/>
</dbReference>
<dbReference type="RefSeq" id="WP_105743446.1">
    <property type="nucleotide sequence ID" value="NZ_PVBR01000015.1"/>
</dbReference>
<protein>
    <recommendedName>
        <fullName evidence="2 5">Chorismate mutase</fullName>
        <ecNumber evidence="2 5">5.4.99.5</ecNumber>
    </recommendedName>
</protein>
<dbReference type="PIRSF" id="PIRSF026640">
    <property type="entry name" value="Peripl_chor_mut"/>
    <property type="match status" value="1"/>
</dbReference>
<dbReference type="SUPFAM" id="SSF48600">
    <property type="entry name" value="Chorismate mutase II"/>
    <property type="match status" value="1"/>
</dbReference>
<evidence type="ECO:0000313" key="9">
    <source>
        <dbReference type="Proteomes" id="UP000239434"/>
    </source>
</evidence>
<comment type="catalytic activity">
    <reaction evidence="5">
        <text>chorismate = prephenate</text>
        <dbReference type="Rhea" id="RHEA:13897"/>
        <dbReference type="ChEBI" id="CHEBI:29748"/>
        <dbReference type="ChEBI" id="CHEBI:29934"/>
        <dbReference type="EC" id="5.4.99.5"/>
    </reaction>
</comment>
<sequence>MRTLRVKRFLWAILLIGLFLSPMSIRAEAAPDALTPLIDAIAQRIAIADQVALSKWASHAPVEDLKREQAVLTAVPAQASRFRLEPDPTQRFFSAQIEANKLVQYGLLWQWVQTGKAPSGSHPDLHEIRAQLDRLQNTLLERLAAFDPYRRDARCNQWVASTIADAAADDLHRWALVRATGALCAKPE</sequence>
<dbReference type="NCBIfam" id="TIGR01806">
    <property type="entry name" value="CM_mono2"/>
    <property type="match status" value="1"/>
</dbReference>
<dbReference type="GO" id="GO:0009697">
    <property type="term" value="P:salicylic acid biosynthetic process"/>
    <property type="evidence" value="ECO:0007669"/>
    <property type="project" value="TreeGrafter"/>
</dbReference>